<protein>
    <recommendedName>
        <fullName evidence="4">Thioredoxin domain-containing protein</fullName>
    </recommendedName>
</protein>
<dbReference type="EMBL" id="BQMJ01000053">
    <property type="protein sequence ID" value="GJQ14319.1"/>
    <property type="molecule type" value="Genomic_DNA"/>
</dbReference>
<dbReference type="GO" id="GO:0003756">
    <property type="term" value="F:protein disulfide isomerase activity"/>
    <property type="evidence" value="ECO:0007669"/>
    <property type="project" value="TreeGrafter"/>
</dbReference>
<dbReference type="PANTHER" id="PTHR45672">
    <property type="entry name" value="PROTEIN DISULFIDE-ISOMERASE C17H9.14C-RELATED"/>
    <property type="match status" value="1"/>
</dbReference>
<dbReference type="Gene3D" id="3.40.30.10">
    <property type="entry name" value="Glutaredoxin"/>
    <property type="match status" value="1"/>
</dbReference>
<dbReference type="AlphaFoldDB" id="A0A9C7Q301"/>
<feature type="transmembrane region" description="Helical" evidence="3">
    <location>
        <begin position="41"/>
        <end position="62"/>
    </location>
</feature>
<evidence type="ECO:0000313" key="5">
    <source>
        <dbReference type="EMBL" id="GJQ14319.1"/>
    </source>
</evidence>
<organism evidence="6 7">
    <name type="scientific">Galdieria partita</name>
    <dbReference type="NCBI Taxonomy" id="83374"/>
    <lineage>
        <taxon>Eukaryota</taxon>
        <taxon>Rhodophyta</taxon>
        <taxon>Bangiophyceae</taxon>
        <taxon>Galdieriales</taxon>
        <taxon>Galdieriaceae</taxon>
        <taxon>Galdieria</taxon>
    </lineage>
</organism>
<dbReference type="InterPro" id="IPR051063">
    <property type="entry name" value="PDI"/>
</dbReference>
<keyword evidence="3" id="KW-0472">Membrane</keyword>
<feature type="domain" description="Thioredoxin" evidence="4">
    <location>
        <begin position="62"/>
        <end position="189"/>
    </location>
</feature>
<dbReference type="GO" id="GO:0005783">
    <property type="term" value="C:endoplasmic reticulum"/>
    <property type="evidence" value="ECO:0007669"/>
    <property type="project" value="TreeGrafter"/>
</dbReference>
<dbReference type="Proteomes" id="UP001061958">
    <property type="component" value="Unassembled WGS sequence"/>
</dbReference>
<keyword evidence="7" id="KW-1185">Reference proteome</keyword>
<reference evidence="6" key="2">
    <citation type="submission" date="2022-01" db="EMBL/GenBank/DDBJ databases">
        <authorList>
            <person name="Hirooka S."/>
            <person name="Miyagishima S.Y."/>
        </authorList>
    </citation>
    <scope>NUCLEOTIDE SEQUENCE</scope>
    <source>
        <strain evidence="6">NBRC 102759</strain>
    </source>
</reference>
<keyword evidence="3" id="KW-0812">Transmembrane</keyword>
<sequence>MDSRQTYKTTLPKEKKTKQQTPIRSRLQLWWLKIRRIDTEYLSWVLLSLLSIASIWLLIYLASTVQNEPQIRMKNNSKVQVLDFDSYSSVVYSSDKDVVLFIFTTWCGHCLDMIPRYMELASNLSHIEDLTFAAIQPRDMPPIARKLDTRSFPVFYLFLRGQKDSPIRLDEQEITTEQFLQRRNDKFTYSK</sequence>
<dbReference type="InterPro" id="IPR017937">
    <property type="entry name" value="Thioredoxin_CS"/>
</dbReference>
<reference evidence="6" key="1">
    <citation type="journal article" date="2022" name="Proc. Natl. Acad. Sci. U.S.A.">
        <title>Life cycle and functional genomics of the unicellular red alga Galdieria for elucidating algal and plant evolution and industrial use.</title>
        <authorList>
            <person name="Hirooka S."/>
            <person name="Itabashi T."/>
            <person name="Ichinose T.M."/>
            <person name="Onuma R."/>
            <person name="Fujiwara T."/>
            <person name="Yamashita S."/>
            <person name="Jong L.W."/>
            <person name="Tomita R."/>
            <person name="Iwane A.H."/>
            <person name="Miyagishima S.Y."/>
        </authorList>
    </citation>
    <scope>NUCLEOTIDE SEQUENCE</scope>
    <source>
        <strain evidence="6">NBRC 102759</strain>
    </source>
</reference>
<comment type="function">
    <text evidence="1">Participates in various redox reactions through the reversible oxidation of its active center dithiol to a disulfide and catalyzes dithiol-disulfide exchange reactions.</text>
</comment>
<evidence type="ECO:0000313" key="7">
    <source>
        <dbReference type="Proteomes" id="UP001061958"/>
    </source>
</evidence>
<evidence type="ECO:0000256" key="1">
    <source>
        <dbReference type="ARBA" id="ARBA00003318"/>
    </source>
</evidence>
<dbReference type="SUPFAM" id="SSF52833">
    <property type="entry name" value="Thioredoxin-like"/>
    <property type="match status" value="1"/>
</dbReference>
<comment type="similarity">
    <text evidence="2">Belongs to the protein disulfide isomerase family.</text>
</comment>
<evidence type="ECO:0000256" key="3">
    <source>
        <dbReference type="SAM" id="Phobius"/>
    </source>
</evidence>
<evidence type="ECO:0000259" key="4">
    <source>
        <dbReference type="PROSITE" id="PS51352"/>
    </source>
</evidence>
<evidence type="ECO:0000313" key="6">
    <source>
        <dbReference type="EMBL" id="GJQ15125.1"/>
    </source>
</evidence>
<name>A0A9C7Q301_9RHOD</name>
<evidence type="ECO:0000256" key="2">
    <source>
        <dbReference type="ARBA" id="ARBA00006347"/>
    </source>
</evidence>
<proteinExistence type="inferred from homology"/>
<dbReference type="Pfam" id="PF00085">
    <property type="entry name" value="Thioredoxin"/>
    <property type="match status" value="1"/>
</dbReference>
<dbReference type="PANTHER" id="PTHR45672:SF11">
    <property type="entry name" value="PROTEIN DISULFIDE-ISOMERASE C17H9.14C"/>
    <property type="match status" value="1"/>
</dbReference>
<dbReference type="PROSITE" id="PS00194">
    <property type="entry name" value="THIOREDOXIN_1"/>
    <property type="match status" value="1"/>
</dbReference>
<dbReference type="InterPro" id="IPR036249">
    <property type="entry name" value="Thioredoxin-like_sf"/>
</dbReference>
<dbReference type="EMBL" id="BQMJ01000065">
    <property type="protein sequence ID" value="GJQ15125.1"/>
    <property type="molecule type" value="Genomic_DNA"/>
</dbReference>
<comment type="caution">
    <text evidence="6">The sequence shown here is derived from an EMBL/GenBank/DDBJ whole genome shotgun (WGS) entry which is preliminary data.</text>
</comment>
<accession>A0A9C7Q301</accession>
<keyword evidence="3" id="KW-1133">Transmembrane helix</keyword>
<dbReference type="PROSITE" id="PS51352">
    <property type="entry name" value="THIOREDOXIN_2"/>
    <property type="match status" value="1"/>
</dbReference>
<dbReference type="InterPro" id="IPR013766">
    <property type="entry name" value="Thioredoxin_domain"/>
</dbReference>
<gene>
    <name evidence="5" type="ORF">GpartN1_g6110.t1</name>
    <name evidence="6" type="ORF">GpartN1_g6916.t1</name>
</gene>
<dbReference type="GO" id="GO:0006457">
    <property type="term" value="P:protein folding"/>
    <property type="evidence" value="ECO:0007669"/>
    <property type="project" value="TreeGrafter"/>
</dbReference>
<dbReference type="OrthoDB" id="427280at2759"/>